<evidence type="ECO:0000259" key="2">
    <source>
        <dbReference type="Pfam" id="PF18596"/>
    </source>
</evidence>
<evidence type="ECO:0000313" key="4">
    <source>
        <dbReference type="Proteomes" id="UP000670092"/>
    </source>
</evidence>
<dbReference type="Proteomes" id="UP000670092">
    <property type="component" value="Unassembled WGS sequence"/>
</dbReference>
<dbReference type="OrthoDB" id="4205424at2759"/>
<feature type="region of interest" description="Disordered" evidence="1">
    <location>
        <begin position="318"/>
        <end position="382"/>
    </location>
</feature>
<dbReference type="InterPro" id="IPR041260">
    <property type="entry name" value="Sld7_C"/>
</dbReference>
<dbReference type="Pfam" id="PF18596">
    <property type="entry name" value="Sld7_C"/>
    <property type="match status" value="1"/>
</dbReference>
<evidence type="ECO:0000313" key="3">
    <source>
        <dbReference type="EMBL" id="KAG5296190.1"/>
    </source>
</evidence>
<comment type="caution">
    <text evidence="3">The sequence shown here is derived from an EMBL/GenBank/DDBJ whole genome shotgun (WGS) entry which is preliminary data.</text>
</comment>
<sequence length="550" mass="59669">MEVWSGPITGVGDISQVKGISLLVEPPLTGQCPLRKDAQLSLRAFVNPFLIPYYARLGPALKVCVKDSEMIEWWKCRLLKGVYDEHEDKDGLLDGSLPIQCPTGMLLAVEEPQRCPSAASGSDNDVTDILVYGELCFPSPHSKRSPSPPLPSPAFPNEKLGASNDNEASTPERELRIYAVMLCSGLIAKAEALPSPPLTPKPGPFACNDGNDNDNNNDHGNEEFAEFFLEHRSPCPNRKRMASIFDAATEYHKKVRRKGGEAVAQLMSRRLSSVAAVAAHQLPNSANMKIKKESSDISSYNDNNISSKVIAHKPRTLSISRIMKVPKQPSPATPRNSTSNIGARPRTANVSSRTSTPATLPPQQQQQQDTQKSQPQLTSASPTKIIATNKAILTRTILTCMRLYGFHRNSRTSNPVPATGQSKRPSQAETADADSLVVPTTKPAMIPKESQSHSRPSTAIFIPAAASPEIDDDDDFKAMYHATYRAASFALRRYLKDVPNGSTATGNSVVAGEDGLIKASHEVTAASVPILEREKATDLVDGLLRLFCEA</sequence>
<gene>
    <name evidence="3" type="ORF">I7I52_06756</name>
</gene>
<accession>A0A8H7YV03</accession>
<dbReference type="AlphaFoldDB" id="A0A8H7YV03"/>
<feature type="compositionally biased region" description="Low complexity" evidence="1">
    <location>
        <begin position="354"/>
        <end position="378"/>
    </location>
</feature>
<dbReference type="EMBL" id="JAEVHI010000003">
    <property type="protein sequence ID" value="KAG5296190.1"/>
    <property type="molecule type" value="Genomic_DNA"/>
</dbReference>
<reference evidence="3 4" key="1">
    <citation type="submission" date="2021-01" db="EMBL/GenBank/DDBJ databases">
        <title>Chromosome-level genome assembly of a human fungal pathogen reveals clustering of transcriptionally co-regulated genes.</title>
        <authorList>
            <person name="Voorhies M."/>
            <person name="Cohen S."/>
            <person name="Shea T.P."/>
            <person name="Petrus S."/>
            <person name="Munoz J.F."/>
            <person name="Poplawski S."/>
            <person name="Goldman W.E."/>
            <person name="Michael T."/>
            <person name="Cuomo C.A."/>
            <person name="Sil A."/>
            <person name="Beyhan S."/>
        </authorList>
    </citation>
    <scope>NUCLEOTIDE SEQUENCE [LARGE SCALE GENOMIC DNA]</scope>
    <source>
        <strain evidence="3 4">G184AR</strain>
    </source>
</reference>
<protein>
    <recommendedName>
        <fullName evidence="2">Sld7 C-terminal domain-containing protein</fullName>
    </recommendedName>
</protein>
<evidence type="ECO:0000256" key="1">
    <source>
        <dbReference type="SAM" id="MobiDB-lite"/>
    </source>
</evidence>
<feature type="domain" description="Sld7 C-terminal" evidence="2">
    <location>
        <begin position="389"/>
        <end position="548"/>
    </location>
</feature>
<feature type="compositionally biased region" description="Polar residues" evidence="1">
    <location>
        <begin position="411"/>
        <end position="429"/>
    </location>
</feature>
<name>A0A8H7YV03_AJECA</name>
<feature type="region of interest" description="Disordered" evidence="1">
    <location>
        <begin position="142"/>
        <end position="170"/>
    </location>
</feature>
<organism evidence="3 4">
    <name type="scientific">Ajellomyces capsulatus</name>
    <name type="common">Darling's disease fungus</name>
    <name type="synonym">Histoplasma capsulatum</name>
    <dbReference type="NCBI Taxonomy" id="5037"/>
    <lineage>
        <taxon>Eukaryota</taxon>
        <taxon>Fungi</taxon>
        <taxon>Dikarya</taxon>
        <taxon>Ascomycota</taxon>
        <taxon>Pezizomycotina</taxon>
        <taxon>Eurotiomycetes</taxon>
        <taxon>Eurotiomycetidae</taxon>
        <taxon>Onygenales</taxon>
        <taxon>Ajellomycetaceae</taxon>
        <taxon>Histoplasma</taxon>
    </lineage>
</organism>
<proteinExistence type="predicted"/>
<dbReference type="VEuPathDB" id="FungiDB:I7I52_06756"/>
<feature type="region of interest" description="Disordered" evidence="1">
    <location>
        <begin position="408"/>
        <end position="433"/>
    </location>
</feature>